<evidence type="ECO:0000313" key="5">
    <source>
        <dbReference type="EMBL" id="RNF07147.1"/>
    </source>
</evidence>
<feature type="signal peptide" evidence="3">
    <location>
        <begin position="1"/>
        <end position="21"/>
    </location>
</feature>
<dbReference type="PROSITE" id="PS50002">
    <property type="entry name" value="SH3"/>
    <property type="match status" value="3"/>
</dbReference>
<comment type="caution">
    <text evidence="5">The sequence shown here is derived from an EMBL/GenBank/DDBJ whole genome shotgun (WGS) entry which is preliminary data.</text>
</comment>
<dbReference type="SMART" id="SM00326">
    <property type="entry name" value="SH3"/>
    <property type="match status" value="3"/>
</dbReference>
<name>A0A422NNS8_TRYRA</name>
<dbReference type="Pfam" id="PF00018">
    <property type="entry name" value="SH3_1"/>
    <property type="match status" value="1"/>
</dbReference>
<dbReference type="RefSeq" id="XP_029239661.1">
    <property type="nucleotide sequence ID" value="XM_029380469.1"/>
</dbReference>
<dbReference type="PANTHER" id="PTHR45929">
    <property type="entry name" value="JAK PATHWAY SIGNAL TRANSDUCTION ADAPTOR MOLECULE"/>
    <property type="match status" value="1"/>
</dbReference>
<gene>
    <name evidence="5" type="ORF">TraAM80_03502</name>
</gene>
<dbReference type="PRINTS" id="PR00499">
    <property type="entry name" value="P67PHOX"/>
</dbReference>
<dbReference type="Proteomes" id="UP000283634">
    <property type="component" value="Unassembled WGS sequence"/>
</dbReference>
<evidence type="ECO:0000313" key="6">
    <source>
        <dbReference type="Proteomes" id="UP000283634"/>
    </source>
</evidence>
<dbReference type="OMA" id="RVEDAMM"/>
<keyword evidence="6" id="KW-1185">Reference proteome</keyword>
<dbReference type="GeneID" id="40327435"/>
<dbReference type="InterPro" id="IPR050670">
    <property type="entry name" value="STAM"/>
</dbReference>
<keyword evidence="1 2" id="KW-0728">SH3 domain</keyword>
<dbReference type="InterPro" id="IPR036028">
    <property type="entry name" value="SH3-like_dom_sf"/>
</dbReference>
<dbReference type="AlphaFoldDB" id="A0A422NNS8"/>
<dbReference type="VEuPathDB" id="TriTrypDB:TRSC58_00879"/>
<evidence type="ECO:0000256" key="1">
    <source>
        <dbReference type="ARBA" id="ARBA00022443"/>
    </source>
</evidence>
<feature type="domain" description="SH3" evidence="4">
    <location>
        <begin position="58"/>
        <end position="128"/>
    </location>
</feature>
<dbReference type="SUPFAM" id="SSF50044">
    <property type="entry name" value="SH3-domain"/>
    <property type="match status" value="3"/>
</dbReference>
<dbReference type="PRINTS" id="PR00452">
    <property type="entry name" value="SH3DOMAIN"/>
</dbReference>
<reference evidence="5 6" key="1">
    <citation type="journal article" date="2018" name="BMC Genomics">
        <title>Genomic comparison of Trypanosoma conorhini and Trypanosoma rangeli to Trypanosoma cruzi strains of high and low virulence.</title>
        <authorList>
            <person name="Bradwell K.R."/>
            <person name="Koparde V.N."/>
            <person name="Matveyev A.V."/>
            <person name="Serrano M.G."/>
            <person name="Alves J.M."/>
            <person name="Parikh H."/>
            <person name="Huang B."/>
            <person name="Lee V."/>
            <person name="Espinosa-Alvarez O."/>
            <person name="Ortiz P.A."/>
            <person name="Costa-Martins A.G."/>
            <person name="Teixeira M.M."/>
            <person name="Buck G.A."/>
        </authorList>
    </citation>
    <scope>NUCLEOTIDE SEQUENCE [LARGE SCALE GENOMIC DNA]</scope>
    <source>
        <strain evidence="5 6">AM80</strain>
    </source>
</reference>
<dbReference type="EMBL" id="MKGL01000093">
    <property type="protein sequence ID" value="RNF07147.1"/>
    <property type="molecule type" value="Genomic_DNA"/>
</dbReference>
<evidence type="ECO:0000256" key="3">
    <source>
        <dbReference type="SAM" id="SignalP"/>
    </source>
</evidence>
<evidence type="ECO:0000259" key="4">
    <source>
        <dbReference type="PROSITE" id="PS50002"/>
    </source>
</evidence>
<dbReference type="PANTHER" id="PTHR45929:SF3">
    <property type="entry name" value="JAK PATHWAY SIGNAL TRANSDUCTION ADAPTOR MOLECULE"/>
    <property type="match status" value="1"/>
</dbReference>
<proteinExistence type="predicted"/>
<organism evidence="5 6">
    <name type="scientific">Trypanosoma rangeli</name>
    <dbReference type="NCBI Taxonomy" id="5698"/>
    <lineage>
        <taxon>Eukaryota</taxon>
        <taxon>Discoba</taxon>
        <taxon>Euglenozoa</taxon>
        <taxon>Kinetoplastea</taxon>
        <taxon>Metakinetoplastina</taxon>
        <taxon>Trypanosomatida</taxon>
        <taxon>Trypanosomatidae</taxon>
        <taxon>Trypanosoma</taxon>
        <taxon>Herpetosoma</taxon>
    </lineage>
</organism>
<feature type="domain" description="SH3" evidence="4">
    <location>
        <begin position="134"/>
        <end position="197"/>
    </location>
</feature>
<dbReference type="InterPro" id="IPR001452">
    <property type="entry name" value="SH3_domain"/>
</dbReference>
<feature type="chain" id="PRO_5019075039" evidence="3">
    <location>
        <begin position="22"/>
        <end position="338"/>
    </location>
</feature>
<feature type="domain" description="SH3" evidence="4">
    <location>
        <begin position="206"/>
        <end position="265"/>
    </location>
</feature>
<protein>
    <submittedName>
        <fullName evidence="5">Putative intersectin-1-like</fullName>
    </submittedName>
</protein>
<sequence length="338" mass="37113">MIFLIPTHSLSLFLNVVPAVALLLMQLEGGGKHVIGLQAPSRSVVSFYRSLSLSVVSVVMEQCVALVDYEASDPDEISFRRGDVIAVTAKGSISGFWEGFVVAPGRGQGTAKESRGLFPNCFVTSNLCPREMPTFCDRALCLYDYTARDASEMELREGDLLRLVRPSASLGWWFGVKESEAERTGSEVASAGRIPVEPRLLPSNFVTCDIVRASHSFEARQKHELWFEVGDVIQVHRRWNDGWWEGTLRGRRGVFPSNYTVPNVATTTPPFFCNTCKTVLVDEPPRCVTCANREDVTRCMLAALDDYALGKLSGLDLFAYVDVGVEGVCGKGVDTADA</sequence>
<dbReference type="Pfam" id="PF14604">
    <property type="entry name" value="SH3_9"/>
    <property type="match status" value="1"/>
</dbReference>
<dbReference type="Gene3D" id="2.30.30.40">
    <property type="entry name" value="SH3 Domains"/>
    <property type="match status" value="3"/>
</dbReference>
<accession>A0A422NNS8</accession>
<dbReference type="OrthoDB" id="2015333at2759"/>
<evidence type="ECO:0000256" key="2">
    <source>
        <dbReference type="PROSITE-ProRule" id="PRU00192"/>
    </source>
</evidence>
<dbReference type="CDD" id="cd00174">
    <property type="entry name" value="SH3"/>
    <property type="match status" value="2"/>
</dbReference>
<keyword evidence="3" id="KW-0732">Signal</keyword>
<dbReference type="Pfam" id="PF07653">
    <property type="entry name" value="SH3_2"/>
    <property type="match status" value="1"/>
</dbReference>